<evidence type="ECO:0000313" key="2">
    <source>
        <dbReference type="Proteomes" id="UP001601059"/>
    </source>
</evidence>
<sequence length="72" mass="8256">MASKPKSRTFIVLRRGRRNGRCMGMGRFKVGARHAKEAIQLVQGVVGKHTKLRVYYEDPTKFMPHGIVIREC</sequence>
<proteinExistence type="predicted"/>
<dbReference type="RefSeq" id="WP_389361070.1">
    <property type="nucleotide sequence ID" value="NZ_JBIACK010000004.1"/>
</dbReference>
<evidence type="ECO:0008006" key="3">
    <source>
        <dbReference type="Google" id="ProtNLM"/>
    </source>
</evidence>
<reference evidence="1 2" key="1">
    <citation type="submission" date="2024-08" db="EMBL/GenBank/DDBJ databases">
        <title>Two novel Cytobacillus novel species.</title>
        <authorList>
            <person name="Liu G."/>
        </authorList>
    </citation>
    <scope>NUCLEOTIDE SEQUENCE [LARGE SCALE GENOMIC DNA]</scope>
    <source>
        <strain evidence="1 2">FJAT-54145</strain>
    </source>
</reference>
<name>A0ABW6KD48_9BACI</name>
<evidence type="ECO:0000313" key="1">
    <source>
        <dbReference type="EMBL" id="MFE8701180.1"/>
    </source>
</evidence>
<gene>
    <name evidence="1" type="ORF">ACFYKX_11295</name>
</gene>
<accession>A0ABW6KD48</accession>
<protein>
    <recommendedName>
        <fullName evidence="3">50S ribosomal protein L16</fullName>
    </recommendedName>
</protein>
<dbReference type="Proteomes" id="UP001601059">
    <property type="component" value="Unassembled WGS sequence"/>
</dbReference>
<organism evidence="1 2">
    <name type="scientific">Cytobacillus spartinae</name>
    <dbReference type="NCBI Taxonomy" id="3299023"/>
    <lineage>
        <taxon>Bacteria</taxon>
        <taxon>Bacillati</taxon>
        <taxon>Bacillota</taxon>
        <taxon>Bacilli</taxon>
        <taxon>Bacillales</taxon>
        <taxon>Bacillaceae</taxon>
        <taxon>Cytobacillus</taxon>
    </lineage>
</organism>
<keyword evidence="2" id="KW-1185">Reference proteome</keyword>
<dbReference type="EMBL" id="JBIACK010000004">
    <property type="protein sequence ID" value="MFE8701180.1"/>
    <property type="molecule type" value="Genomic_DNA"/>
</dbReference>
<comment type="caution">
    <text evidence="1">The sequence shown here is derived from an EMBL/GenBank/DDBJ whole genome shotgun (WGS) entry which is preliminary data.</text>
</comment>